<dbReference type="PROSITE" id="PS50943">
    <property type="entry name" value="HTH_CROC1"/>
    <property type="match status" value="1"/>
</dbReference>
<dbReference type="Pfam" id="PF01381">
    <property type="entry name" value="HTH_3"/>
    <property type="match status" value="1"/>
</dbReference>
<dbReference type="AlphaFoldDB" id="A0A430A546"/>
<proteinExistence type="predicted"/>
<dbReference type="EMBL" id="NGJY01000004">
    <property type="protein sequence ID" value="RSU01930.1"/>
    <property type="molecule type" value="Genomic_DNA"/>
</dbReference>
<dbReference type="SUPFAM" id="SSF47413">
    <property type="entry name" value="lambda repressor-like DNA-binding domains"/>
    <property type="match status" value="1"/>
</dbReference>
<organism evidence="3 4">
    <name type="scientific">Vagococcus fessus</name>
    <dbReference type="NCBI Taxonomy" id="120370"/>
    <lineage>
        <taxon>Bacteria</taxon>
        <taxon>Bacillati</taxon>
        <taxon>Bacillota</taxon>
        <taxon>Bacilli</taxon>
        <taxon>Lactobacillales</taxon>
        <taxon>Enterococcaceae</taxon>
        <taxon>Vagococcus</taxon>
    </lineage>
</organism>
<evidence type="ECO:0000256" key="1">
    <source>
        <dbReference type="SAM" id="MobiDB-lite"/>
    </source>
</evidence>
<keyword evidence="4" id="KW-1185">Reference proteome</keyword>
<evidence type="ECO:0000259" key="2">
    <source>
        <dbReference type="PROSITE" id="PS50943"/>
    </source>
</evidence>
<dbReference type="InterPro" id="IPR010982">
    <property type="entry name" value="Lambda_DNA-bd_dom_sf"/>
</dbReference>
<feature type="region of interest" description="Disordered" evidence="1">
    <location>
        <begin position="137"/>
        <end position="158"/>
    </location>
</feature>
<accession>A0A430A546</accession>
<dbReference type="GO" id="GO:0003677">
    <property type="term" value="F:DNA binding"/>
    <property type="evidence" value="ECO:0007669"/>
    <property type="project" value="InterPro"/>
</dbReference>
<protein>
    <recommendedName>
        <fullName evidence="2">HTH cro/C1-type domain-containing protein</fullName>
    </recommendedName>
</protein>
<dbReference type="Proteomes" id="UP000287101">
    <property type="component" value="Unassembled WGS sequence"/>
</dbReference>
<sequence>MSIGQRIKDRRKELNISADKIAEKLNVSRSTIFRYEKGDIGKVPTEVIVDLADILQTTPGYLMGWSGKNGEMLVDEDSTYFDNTIDIMRELSTERKLDVYNFAKEQLEEQNSKVIKLERPIVDLTNEVLYALDGKDVSEEDRKKAEEAIQAHLDKKNK</sequence>
<comment type="caution">
    <text evidence="3">The sequence shown here is derived from an EMBL/GenBank/DDBJ whole genome shotgun (WGS) entry which is preliminary data.</text>
</comment>
<dbReference type="CDD" id="cd00093">
    <property type="entry name" value="HTH_XRE"/>
    <property type="match status" value="1"/>
</dbReference>
<name>A0A430A546_9ENTE</name>
<feature type="domain" description="HTH cro/C1-type" evidence="2">
    <location>
        <begin position="7"/>
        <end position="62"/>
    </location>
</feature>
<evidence type="ECO:0000313" key="3">
    <source>
        <dbReference type="EMBL" id="RSU01930.1"/>
    </source>
</evidence>
<dbReference type="SMART" id="SM00530">
    <property type="entry name" value="HTH_XRE"/>
    <property type="match status" value="1"/>
</dbReference>
<reference evidence="3 4" key="1">
    <citation type="submission" date="2017-05" db="EMBL/GenBank/DDBJ databases">
        <title>Vagococcus spp. assemblies.</title>
        <authorList>
            <person name="Gulvik C.A."/>
        </authorList>
    </citation>
    <scope>NUCLEOTIDE SEQUENCE [LARGE SCALE GENOMIC DNA]</scope>
    <source>
        <strain evidence="3 4">CCUG 41755</strain>
    </source>
</reference>
<evidence type="ECO:0000313" key="4">
    <source>
        <dbReference type="Proteomes" id="UP000287101"/>
    </source>
</evidence>
<dbReference type="InterPro" id="IPR001387">
    <property type="entry name" value="Cro/C1-type_HTH"/>
</dbReference>
<gene>
    <name evidence="3" type="ORF">CBF31_09175</name>
</gene>
<dbReference type="Gene3D" id="1.10.260.40">
    <property type="entry name" value="lambda repressor-like DNA-binding domains"/>
    <property type="match status" value="1"/>
</dbReference>
<dbReference type="RefSeq" id="WP_170167924.1">
    <property type="nucleotide sequence ID" value="NZ_CBCRYB010000005.1"/>
</dbReference>